<evidence type="ECO:0008006" key="4">
    <source>
        <dbReference type="Google" id="ProtNLM"/>
    </source>
</evidence>
<evidence type="ECO:0000256" key="1">
    <source>
        <dbReference type="ARBA" id="ARBA00023604"/>
    </source>
</evidence>
<dbReference type="EMBL" id="JAWRVE010000013">
    <property type="protein sequence ID" value="KAL1877983.1"/>
    <property type="molecule type" value="Genomic_DNA"/>
</dbReference>
<keyword evidence="3" id="KW-1185">Reference proteome</keyword>
<dbReference type="PANTHER" id="PTHR34598">
    <property type="entry name" value="BLL6449 PROTEIN"/>
    <property type="match status" value="1"/>
</dbReference>
<gene>
    <name evidence="2" type="ORF">Daus18300_002337</name>
</gene>
<dbReference type="Proteomes" id="UP001583177">
    <property type="component" value="Unassembled WGS sequence"/>
</dbReference>
<name>A0ABR3XPY2_9PEZI</name>
<comment type="similarity">
    <text evidence="1">Belongs to the asaB hydroxylase/desaturase family.</text>
</comment>
<evidence type="ECO:0000313" key="3">
    <source>
        <dbReference type="Proteomes" id="UP001583177"/>
    </source>
</evidence>
<dbReference type="NCBIfam" id="NF041278">
    <property type="entry name" value="CmcJ_NvfI_EfuI"/>
    <property type="match status" value="1"/>
</dbReference>
<sequence length="273" mass="30145">MATVTGALGFSEPLPDIRLKFHANDTTLDVMNITQRDATISDARALSAPPSLDAEGFTLVGHASAVRDFRDPEEIKNVHVDEIHDLILRTTGADHVEVRGLGVLRFGEHSKDSGALNNSRPARFVHIDISDKTAAEWNAKLTPPDGKRVRRAAHINVWRVLTPPPQDVPLAVCDARSLSPGDVHVADAMFDDPEDSSRILRSFEGLAVRQSPSQRWWYYPNMRTDEVLVFKTNDTEPGVAHAVAHGAFDDHSCPAGQEPRSSIEMRGVAMWYE</sequence>
<evidence type="ECO:0000313" key="2">
    <source>
        <dbReference type="EMBL" id="KAL1877983.1"/>
    </source>
</evidence>
<protein>
    <recommendedName>
        <fullName evidence="4">Methyltransferase</fullName>
    </recommendedName>
</protein>
<organism evidence="2 3">
    <name type="scientific">Diaporthe australafricana</name>
    <dbReference type="NCBI Taxonomy" id="127596"/>
    <lineage>
        <taxon>Eukaryota</taxon>
        <taxon>Fungi</taxon>
        <taxon>Dikarya</taxon>
        <taxon>Ascomycota</taxon>
        <taxon>Pezizomycotina</taxon>
        <taxon>Sordariomycetes</taxon>
        <taxon>Sordariomycetidae</taxon>
        <taxon>Diaporthales</taxon>
        <taxon>Diaporthaceae</taxon>
        <taxon>Diaporthe</taxon>
    </lineage>
</organism>
<accession>A0ABR3XPY2</accession>
<reference evidence="2 3" key="1">
    <citation type="journal article" date="2024" name="IMA Fungus">
        <title>IMA Genome - F19 : A genome assembly and annotation guide to empower mycologists, including annotated draft genome sequences of Ceratocystis pirilliformis, Diaporthe australafricana, Fusarium ophioides, Paecilomyces lecythidis, and Sporothrix stenoceras.</title>
        <authorList>
            <person name="Aylward J."/>
            <person name="Wilson A.M."/>
            <person name="Visagie C.M."/>
            <person name="Spraker J."/>
            <person name="Barnes I."/>
            <person name="Buitendag C."/>
            <person name="Ceriani C."/>
            <person name="Del Mar Angel L."/>
            <person name="du Plessis D."/>
            <person name="Fuchs T."/>
            <person name="Gasser K."/>
            <person name="Kramer D."/>
            <person name="Li W."/>
            <person name="Munsamy K."/>
            <person name="Piso A."/>
            <person name="Price J.L."/>
            <person name="Sonnekus B."/>
            <person name="Thomas C."/>
            <person name="van der Nest A."/>
            <person name="van Dijk A."/>
            <person name="van Heerden A."/>
            <person name="van Vuuren N."/>
            <person name="Yilmaz N."/>
            <person name="Duong T.A."/>
            <person name="van der Merwe N.A."/>
            <person name="Wingfield M.J."/>
            <person name="Wingfield B.D."/>
        </authorList>
    </citation>
    <scope>NUCLEOTIDE SEQUENCE [LARGE SCALE GENOMIC DNA]</scope>
    <source>
        <strain evidence="2 3">CMW 18300</strain>
    </source>
</reference>
<comment type="caution">
    <text evidence="2">The sequence shown here is derived from an EMBL/GenBank/DDBJ whole genome shotgun (WGS) entry which is preliminary data.</text>
</comment>
<proteinExistence type="inferred from homology"/>
<dbReference type="InterPro" id="IPR044053">
    <property type="entry name" value="AsaB-like"/>
</dbReference>
<dbReference type="PANTHER" id="PTHR34598:SF3">
    <property type="entry name" value="OXIDOREDUCTASE AN1597"/>
    <property type="match status" value="1"/>
</dbReference>